<accession>A0A329RZF2</accession>
<dbReference type="PANTHER" id="PTHR37984:SF5">
    <property type="entry name" value="PROTEIN NYNRIN-LIKE"/>
    <property type="match status" value="1"/>
</dbReference>
<dbReference type="STRING" id="29920.A0A329RZF2"/>
<name>A0A329RZF2_9STRA</name>
<dbReference type="PANTHER" id="PTHR37984">
    <property type="entry name" value="PROTEIN CBG26694"/>
    <property type="match status" value="1"/>
</dbReference>
<dbReference type="SUPFAM" id="SSF53098">
    <property type="entry name" value="Ribonuclease H-like"/>
    <property type="match status" value="1"/>
</dbReference>
<dbReference type="GO" id="GO:0003676">
    <property type="term" value="F:nucleic acid binding"/>
    <property type="evidence" value="ECO:0007669"/>
    <property type="project" value="InterPro"/>
</dbReference>
<dbReference type="InterPro" id="IPR050951">
    <property type="entry name" value="Retrovirus_Pol_polyprotein"/>
</dbReference>
<evidence type="ECO:0000313" key="2">
    <source>
        <dbReference type="EMBL" id="RAW30087.1"/>
    </source>
</evidence>
<dbReference type="VEuPathDB" id="FungiDB:PC110_g13554"/>
<dbReference type="InterPro" id="IPR001584">
    <property type="entry name" value="Integrase_cat-core"/>
</dbReference>
<reference evidence="2 3" key="1">
    <citation type="submission" date="2018-01" db="EMBL/GenBank/DDBJ databases">
        <title>Draft genome of the strawberry crown rot pathogen Phytophthora cactorum.</title>
        <authorList>
            <person name="Armitage A.D."/>
            <person name="Lysoe E."/>
            <person name="Nellist C.F."/>
            <person name="Harrison R.J."/>
            <person name="Brurberg M.B."/>
        </authorList>
    </citation>
    <scope>NUCLEOTIDE SEQUENCE [LARGE SCALE GENOMIC DNA]</scope>
    <source>
        <strain evidence="2 3">10300</strain>
    </source>
</reference>
<proteinExistence type="predicted"/>
<dbReference type="PROSITE" id="PS50994">
    <property type="entry name" value="INTEGRASE"/>
    <property type="match status" value="1"/>
</dbReference>
<dbReference type="InterPro" id="IPR036397">
    <property type="entry name" value="RNaseH_sf"/>
</dbReference>
<keyword evidence="3" id="KW-1185">Reference proteome</keyword>
<protein>
    <recommendedName>
        <fullName evidence="1">Integrase catalytic domain-containing protein</fullName>
    </recommendedName>
</protein>
<dbReference type="Proteomes" id="UP000251314">
    <property type="component" value="Unassembled WGS sequence"/>
</dbReference>
<dbReference type="InterPro" id="IPR012337">
    <property type="entry name" value="RNaseH-like_sf"/>
</dbReference>
<sequence length="354" mass="40618">MCRRVVLMTVRNNGWFRQHLREILTVLRSAALYANPRKFTWAQEAITLLGQRIPKSTITLDPAKTRAIHDLVAPRNPRELQRFLEAPWVDISMDFVTGLLVCGGFDAVCVVVWRLNKRARYLPTRKTADAVEVARLLFSSIIVIHGAPRSIVSDRDPKFLSKLWQTMMATLRVKLQMTVSHRAQADGQSERQIWTLEDALRCTASRYSDEWHKWLPSTEYAYASFVNMSTGVTPMEIDTGRRPLPRLWVASDSCLFLEDHQAVIDYAKEQLAKAQERQKKSYDHHREIVNFNISDFVYIRAKLLNKNFGTPAYDVSKDPTKNKLLPHWVGPFPIAQRIGANAYKLVLSARSPIT</sequence>
<dbReference type="Pfam" id="PF24626">
    <property type="entry name" value="SH3_Tf2-1"/>
    <property type="match status" value="1"/>
</dbReference>
<feature type="domain" description="Integrase catalytic" evidence="1">
    <location>
        <begin position="83"/>
        <end position="242"/>
    </location>
</feature>
<dbReference type="GO" id="GO:0015074">
    <property type="term" value="P:DNA integration"/>
    <property type="evidence" value="ECO:0007669"/>
    <property type="project" value="InterPro"/>
</dbReference>
<dbReference type="AlphaFoldDB" id="A0A329RZF2"/>
<comment type="caution">
    <text evidence="2">The sequence shown here is derived from an EMBL/GenBank/DDBJ whole genome shotgun (WGS) entry which is preliminary data.</text>
</comment>
<dbReference type="InterPro" id="IPR056924">
    <property type="entry name" value="SH3_Tf2-1"/>
</dbReference>
<dbReference type="Gene3D" id="3.30.420.10">
    <property type="entry name" value="Ribonuclease H-like superfamily/Ribonuclease H"/>
    <property type="match status" value="1"/>
</dbReference>
<dbReference type="SUPFAM" id="SSF56672">
    <property type="entry name" value="DNA/RNA polymerases"/>
    <property type="match status" value="1"/>
</dbReference>
<gene>
    <name evidence="2" type="ORF">PC110_g13554</name>
</gene>
<dbReference type="InterPro" id="IPR043502">
    <property type="entry name" value="DNA/RNA_pol_sf"/>
</dbReference>
<dbReference type="EMBL" id="MJFZ01000390">
    <property type="protein sequence ID" value="RAW30087.1"/>
    <property type="molecule type" value="Genomic_DNA"/>
</dbReference>
<dbReference type="OrthoDB" id="167591at2759"/>
<evidence type="ECO:0000259" key="1">
    <source>
        <dbReference type="PROSITE" id="PS50994"/>
    </source>
</evidence>
<organism evidence="2 3">
    <name type="scientific">Phytophthora cactorum</name>
    <dbReference type="NCBI Taxonomy" id="29920"/>
    <lineage>
        <taxon>Eukaryota</taxon>
        <taxon>Sar</taxon>
        <taxon>Stramenopiles</taxon>
        <taxon>Oomycota</taxon>
        <taxon>Peronosporomycetes</taxon>
        <taxon>Peronosporales</taxon>
        <taxon>Peronosporaceae</taxon>
        <taxon>Phytophthora</taxon>
    </lineage>
</organism>
<evidence type="ECO:0000313" key="3">
    <source>
        <dbReference type="Proteomes" id="UP000251314"/>
    </source>
</evidence>